<gene>
    <name evidence="1" type="ORF">AW736_02540</name>
</gene>
<dbReference type="InterPro" id="IPR012902">
    <property type="entry name" value="N_methyl_site"/>
</dbReference>
<dbReference type="EMBL" id="LRRQ01000023">
    <property type="protein sequence ID" value="OAM91536.1"/>
    <property type="molecule type" value="Genomic_DNA"/>
</dbReference>
<comment type="caution">
    <text evidence="1">The sequence shown here is derived from an EMBL/GenBank/DDBJ whole genome shotgun (WGS) entry which is preliminary data.</text>
</comment>
<organism evidence="1 2">
    <name type="scientific">Termitidicoccus mucosus</name>
    <dbReference type="NCBI Taxonomy" id="1184151"/>
    <lineage>
        <taxon>Bacteria</taxon>
        <taxon>Pseudomonadati</taxon>
        <taxon>Verrucomicrobiota</taxon>
        <taxon>Opitutia</taxon>
        <taxon>Opitutales</taxon>
        <taxon>Opitutaceae</taxon>
        <taxon>Termitidicoccus</taxon>
    </lineage>
</organism>
<accession>A0A178IQL1</accession>
<evidence type="ECO:0000313" key="2">
    <source>
        <dbReference type="Proteomes" id="UP000078486"/>
    </source>
</evidence>
<dbReference type="SUPFAM" id="SSF54523">
    <property type="entry name" value="Pili subunits"/>
    <property type="match status" value="1"/>
</dbReference>
<keyword evidence="2" id="KW-1185">Reference proteome</keyword>
<proteinExistence type="predicted"/>
<dbReference type="AlphaFoldDB" id="A0A178IQL1"/>
<sequence>MKQHFIFCAVFFHGRRRCGMTMMEILVTLALLAILAGAATVMHQAPMGNAVAAVSAKSAAARCQALDTAKQVFRSRVADADAVWAALGSNDAKYAALRAPDGSTQFSYLPMAPASLADYIGPGFYVNLTTLYDKCVLTRNGVIVPY</sequence>
<protein>
    <recommendedName>
        <fullName evidence="3">Prepilin-type N-terminal cleavage/methylation domain-containing protein</fullName>
    </recommendedName>
</protein>
<name>A0A178IQL1_9BACT</name>
<dbReference type="STRING" id="1184151.AW736_02540"/>
<dbReference type="Pfam" id="PF07963">
    <property type="entry name" value="N_methyl"/>
    <property type="match status" value="1"/>
</dbReference>
<evidence type="ECO:0000313" key="1">
    <source>
        <dbReference type="EMBL" id="OAM91536.1"/>
    </source>
</evidence>
<dbReference type="Proteomes" id="UP000078486">
    <property type="component" value="Unassembled WGS sequence"/>
</dbReference>
<dbReference type="InterPro" id="IPR045584">
    <property type="entry name" value="Pilin-like"/>
</dbReference>
<dbReference type="RefSeq" id="WP_068768711.1">
    <property type="nucleotide sequence ID" value="NZ_CP109796.1"/>
</dbReference>
<evidence type="ECO:0008006" key="3">
    <source>
        <dbReference type="Google" id="ProtNLM"/>
    </source>
</evidence>
<dbReference type="NCBIfam" id="TIGR02532">
    <property type="entry name" value="IV_pilin_GFxxxE"/>
    <property type="match status" value="1"/>
</dbReference>
<reference evidence="1 2" key="1">
    <citation type="submission" date="2016-01" db="EMBL/GenBank/DDBJ databases">
        <title>High potential of lignocellulose degradation of a new Verrucomicrobia species.</title>
        <authorList>
            <person name="Wang Y."/>
            <person name="Shi Y."/>
            <person name="Qiu Z."/>
            <person name="Liu S."/>
            <person name="Yang H."/>
        </authorList>
    </citation>
    <scope>NUCLEOTIDE SEQUENCE [LARGE SCALE GENOMIC DNA]</scope>
    <source>
        <strain evidence="1 2">TSB47</strain>
    </source>
</reference>